<keyword evidence="10" id="KW-1185">Reference proteome</keyword>
<feature type="domain" description="ABC transporter" evidence="8">
    <location>
        <begin position="11"/>
        <end position="262"/>
    </location>
</feature>
<dbReference type="EMBL" id="CP045201">
    <property type="protein sequence ID" value="QOL81358.1"/>
    <property type="molecule type" value="Genomic_DNA"/>
</dbReference>
<dbReference type="InterPro" id="IPR027417">
    <property type="entry name" value="P-loop_NTPase"/>
</dbReference>
<accession>A0A7L9WPC3</accession>
<evidence type="ECO:0000256" key="1">
    <source>
        <dbReference type="ARBA" id="ARBA00004417"/>
    </source>
</evidence>
<proteinExistence type="inferred from homology"/>
<dbReference type="InterPro" id="IPR003593">
    <property type="entry name" value="AAA+_ATPase"/>
</dbReference>
<dbReference type="PROSITE" id="PS50893">
    <property type="entry name" value="ABC_TRANSPORTER_2"/>
    <property type="match status" value="2"/>
</dbReference>
<evidence type="ECO:0000313" key="9">
    <source>
        <dbReference type="EMBL" id="QOL81358.1"/>
    </source>
</evidence>
<dbReference type="InterPro" id="IPR013563">
    <property type="entry name" value="Oligopep_ABC_C"/>
</dbReference>
<protein>
    <submittedName>
        <fullName evidence="9">Dipeptide ABC transporter ATP-binding protein</fullName>
    </submittedName>
</protein>
<evidence type="ECO:0000313" key="10">
    <source>
        <dbReference type="Proteomes" id="UP000594118"/>
    </source>
</evidence>
<comment type="subcellular location">
    <subcellularLocation>
        <location evidence="1">Cell inner membrane</location>
        <topology evidence="1">Peripheral membrane protein</topology>
    </subcellularLocation>
</comment>
<evidence type="ECO:0000256" key="4">
    <source>
        <dbReference type="ARBA" id="ARBA00022475"/>
    </source>
</evidence>
<sequence>MTLRPHNPPLLSVKDLRIAFGDVQAVHGLSFDIHRGETLALVGESGSGKSATALSILRLIEREGGRINGGSIRFGPSPDPVEITTLPAAALRALRGDRIAMVFQEPMTSLNPVMRIGRQMTETLRLHRGLTGAEARSAARAALDRVMIPDPGRRLDQYPHELSGGLRQRVMIAMALACEPEVLIADEPTTALDVTTQAEILTLLRDLQRDMGMAVLFITHDLGVVAEIADRVVVMQNGRKVEEARTDALFAAPRHPYTRELIAASPRLGAGAPAPLKDAQTLLKVSNLCTSFGGTSLLSRKAPTPVVRNVSLTLARGETLGLVGESGCGKSTLARSILRLIEPTSGLIELDGTPITGLSPKALKPHRARMQMVFQDPYASLNPRMSIRDLVTEPAFLHGVAHGADRAALAADLLTRVGLPADAADRYPHQFSGGQRQRICIARALSVRPAIIVADEAVSALDVSNAQRITDLMADIQRTEGLSFLFISHDIAVVERVSHRIAVMYKGEIVETGPTNEVLRAPQHPYTRRLLAAVPKGAPERLIQTPSRPLVDAL</sequence>
<evidence type="ECO:0000256" key="7">
    <source>
        <dbReference type="ARBA" id="ARBA00023136"/>
    </source>
</evidence>
<organism evidence="9 10">
    <name type="scientific">Pseudooceanicola spongiae</name>
    <dbReference type="NCBI Taxonomy" id="2613965"/>
    <lineage>
        <taxon>Bacteria</taxon>
        <taxon>Pseudomonadati</taxon>
        <taxon>Pseudomonadota</taxon>
        <taxon>Alphaproteobacteria</taxon>
        <taxon>Rhodobacterales</taxon>
        <taxon>Paracoccaceae</taxon>
        <taxon>Pseudooceanicola</taxon>
    </lineage>
</organism>
<dbReference type="Proteomes" id="UP000594118">
    <property type="component" value="Chromosome"/>
</dbReference>
<dbReference type="GO" id="GO:0005524">
    <property type="term" value="F:ATP binding"/>
    <property type="evidence" value="ECO:0007669"/>
    <property type="project" value="UniProtKB-KW"/>
</dbReference>
<dbReference type="NCBIfam" id="NF008453">
    <property type="entry name" value="PRK11308.1"/>
    <property type="match status" value="2"/>
</dbReference>
<dbReference type="AlphaFoldDB" id="A0A7L9WPC3"/>
<feature type="domain" description="ABC transporter" evidence="8">
    <location>
        <begin position="283"/>
        <end position="531"/>
    </location>
</feature>
<dbReference type="Pfam" id="PF08352">
    <property type="entry name" value="oligo_HPY"/>
    <property type="match status" value="2"/>
</dbReference>
<gene>
    <name evidence="9" type="ORF">F3W81_11355</name>
</gene>
<dbReference type="GO" id="GO:0015833">
    <property type="term" value="P:peptide transport"/>
    <property type="evidence" value="ECO:0007669"/>
    <property type="project" value="InterPro"/>
</dbReference>
<dbReference type="GO" id="GO:0005886">
    <property type="term" value="C:plasma membrane"/>
    <property type="evidence" value="ECO:0007669"/>
    <property type="project" value="UniProtKB-SubCell"/>
</dbReference>
<dbReference type="PANTHER" id="PTHR43297">
    <property type="entry name" value="OLIGOPEPTIDE TRANSPORT ATP-BINDING PROTEIN APPD"/>
    <property type="match status" value="1"/>
</dbReference>
<dbReference type="FunFam" id="3.40.50.300:FF:000016">
    <property type="entry name" value="Oligopeptide ABC transporter ATP-binding component"/>
    <property type="match status" value="1"/>
</dbReference>
<dbReference type="RefSeq" id="WP_193079276.1">
    <property type="nucleotide sequence ID" value="NZ_CP045201.1"/>
</dbReference>
<dbReference type="SMART" id="SM00382">
    <property type="entry name" value="AAA"/>
    <property type="match status" value="2"/>
</dbReference>
<keyword evidence="3" id="KW-0813">Transport</keyword>
<dbReference type="InterPro" id="IPR050388">
    <property type="entry name" value="ABC_Ni/Peptide_Import"/>
</dbReference>
<dbReference type="PROSITE" id="PS00211">
    <property type="entry name" value="ABC_TRANSPORTER_1"/>
    <property type="match status" value="1"/>
</dbReference>
<dbReference type="SUPFAM" id="SSF52540">
    <property type="entry name" value="P-loop containing nucleoside triphosphate hydrolases"/>
    <property type="match status" value="2"/>
</dbReference>
<comment type="similarity">
    <text evidence="2">Belongs to the ABC transporter superfamily.</text>
</comment>
<dbReference type="PANTHER" id="PTHR43297:SF2">
    <property type="entry name" value="DIPEPTIDE TRANSPORT ATP-BINDING PROTEIN DPPD"/>
    <property type="match status" value="1"/>
</dbReference>
<evidence type="ECO:0000256" key="2">
    <source>
        <dbReference type="ARBA" id="ARBA00005417"/>
    </source>
</evidence>
<evidence type="ECO:0000256" key="5">
    <source>
        <dbReference type="ARBA" id="ARBA00022741"/>
    </source>
</evidence>
<dbReference type="CDD" id="cd03257">
    <property type="entry name" value="ABC_NikE_OppD_transporters"/>
    <property type="match status" value="2"/>
</dbReference>
<dbReference type="NCBIfam" id="NF007739">
    <property type="entry name" value="PRK10419.1"/>
    <property type="match status" value="2"/>
</dbReference>
<keyword evidence="7" id="KW-0472">Membrane</keyword>
<dbReference type="GO" id="GO:0016887">
    <property type="term" value="F:ATP hydrolysis activity"/>
    <property type="evidence" value="ECO:0007669"/>
    <property type="project" value="InterPro"/>
</dbReference>
<keyword evidence="5" id="KW-0547">Nucleotide-binding</keyword>
<dbReference type="InterPro" id="IPR003439">
    <property type="entry name" value="ABC_transporter-like_ATP-bd"/>
</dbReference>
<keyword evidence="6 9" id="KW-0067">ATP-binding</keyword>
<dbReference type="Gene3D" id="3.40.50.300">
    <property type="entry name" value="P-loop containing nucleotide triphosphate hydrolases"/>
    <property type="match status" value="2"/>
</dbReference>
<keyword evidence="4" id="KW-1003">Cell membrane</keyword>
<evidence type="ECO:0000256" key="6">
    <source>
        <dbReference type="ARBA" id="ARBA00022840"/>
    </source>
</evidence>
<reference evidence="9 10" key="1">
    <citation type="submission" date="2019-10" db="EMBL/GenBank/DDBJ databases">
        <title>Pseudopuniceibacterium sp. HQ09 islated from Antarctica.</title>
        <authorList>
            <person name="Liao L."/>
            <person name="Su S."/>
            <person name="Chen B."/>
            <person name="Yu Y."/>
        </authorList>
    </citation>
    <scope>NUCLEOTIDE SEQUENCE [LARGE SCALE GENOMIC DNA]</scope>
    <source>
        <strain evidence="9 10">HQ09</strain>
    </source>
</reference>
<evidence type="ECO:0000256" key="3">
    <source>
        <dbReference type="ARBA" id="ARBA00022448"/>
    </source>
</evidence>
<dbReference type="KEGG" id="pshq:F3W81_11355"/>
<dbReference type="InterPro" id="IPR017871">
    <property type="entry name" value="ABC_transporter-like_CS"/>
</dbReference>
<evidence type="ECO:0000259" key="8">
    <source>
        <dbReference type="PROSITE" id="PS50893"/>
    </source>
</evidence>
<dbReference type="Pfam" id="PF00005">
    <property type="entry name" value="ABC_tran"/>
    <property type="match status" value="2"/>
</dbReference>
<dbReference type="GO" id="GO:0055085">
    <property type="term" value="P:transmembrane transport"/>
    <property type="evidence" value="ECO:0007669"/>
    <property type="project" value="UniProtKB-ARBA"/>
</dbReference>
<name>A0A7L9WPC3_9RHOB</name>